<evidence type="ECO:0000256" key="2">
    <source>
        <dbReference type="ARBA" id="ARBA00006671"/>
    </source>
</evidence>
<dbReference type="Pfam" id="PF16970">
    <property type="entry name" value="FimA"/>
    <property type="match status" value="1"/>
</dbReference>
<dbReference type="GO" id="GO:0043709">
    <property type="term" value="P:cell adhesion involved in single-species biofilm formation"/>
    <property type="evidence" value="ECO:0007669"/>
    <property type="project" value="TreeGrafter"/>
</dbReference>
<dbReference type="Gene3D" id="2.60.40.1090">
    <property type="entry name" value="Fimbrial-type adhesion domain"/>
    <property type="match status" value="1"/>
</dbReference>
<feature type="chain" id="PRO_5007126140" evidence="5">
    <location>
        <begin position="29"/>
        <end position="191"/>
    </location>
</feature>
<evidence type="ECO:0000313" key="7">
    <source>
        <dbReference type="Proteomes" id="UP000062317"/>
    </source>
</evidence>
<reference evidence="6 7" key="1">
    <citation type="submission" date="2015-11" db="EMBL/GenBank/DDBJ databases">
        <title>Expanding the genomic diversity of Burkholderia species for the development of highly accurate diagnostics.</title>
        <authorList>
            <person name="Sahl J."/>
            <person name="Keim P."/>
            <person name="Wagner D."/>
        </authorList>
    </citation>
    <scope>NUCLEOTIDE SEQUENCE [LARGE SCALE GENOMIC DNA]</scope>
    <source>
        <strain evidence="6 7">MSMB1301WGS</strain>
    </source>
</reference>
<dbReference type="RefSeq" id="WP_060105779.1">
    <property type="nucleotide sequence ID" value="NZ_LPEQ01000057.1"/>
</dbReference>
<evidence type="ECO:0000313" key="6">
    <source>
        <dbReference type="EMBL" id="KVV49209.1"/>
    </source>
</evidence>
<gene>
    <name evidence="6" type="ORF">WT27_03395</name>
</gene>
<dbReference type="PANTHER" id="PTHR33420">
    <property type="entry name" value="FIMBRIAL SUBUNIT ELFA-RELATED"/>
    <property type="match status" value="1"/>
</dbReference>
<comment type="similarity">
    <text evidence="2">Belongs to the fimbrial protein family.</text>
</comment>
<protein>
    <submittedName>
        <fullName evidence="6">Pilus assembly protein FimA</fullName>
    </submittedName>
</protein>
<dbReference type="Proteomes" id="UP000062317">
    <property type="component" value="Unassembled WGS sequence"/>
</dbReference>
<organism evidence="6 7">
    <name type="scientific">Burkholderia territorii</name>
    <dbReference type="NCBI Taxonomy" id="1503055"/>
    <lineage>
        <taxon>Bacteria</taxon>
        <taxon>Pseudomonadati</taxon>
        <taxon>Pseudomonadota</taxon>
        <taxon>Betaproteobacteria</taxon>
        <taxon>Burkholderiales</taxon>
        <taxon>Burkholderiaceae</taxon>
        <taxon>Burkholderia</taxon>
        <taxon>Burkholderia cepacia complex</taxon>
    </lineage>
</organism>
<proteinExistence type="inferred from homology"/>
<comment type="caution">
    <text evidence="6">The sequence shown here is derived from an EMBL/GenBank/DDBJ whole genome shotgun (WGS) entry which is preliminary data.</text>
</comment>
<dbReference type="InterPro" id="IPR050263">
    <property type="entry name" value="Bact_Fimbrial_Adh_Pro"/>
</dbReference>
<sequence length="191" mass="19126">MTKKMNIGNIARAAAVLALAVAAAPAMAADGEIAFNGKVLSTTCTIGAGGGATGNKNLTVKLPNVSANSLANAGDVAGRTPFSIQLSGCTGDSTKVSTVFESGSTVDSASGRLNLVSAGEGDTVASNVQINLLNDAQDPIKAGLAGSQQNSQVVELKDGGATLNYFAEYYATGKATAGSANSRVQYSLDYQ</sequence>
<dbReference type="GO" id="GO:0009289">
    <property type="term" value="C:pilus"/>
    <property type="evidence" value="ECO:0007669"/>
    <property type="project" value="UniProtKB-SubCell"/>
</dbReference>
<dbReference type="InterPro" id="IPR039458">
    <property type="entry name" value="FimA-like"/>
</dbReference>
<evidence type="ECO:0000256" key="3">
    <source>
        <dbReference type="ARBA" id="ARBA00022729"/>
    </source>
</evidence>
<dbReference type="InterPro" id="IPR036937">
    <property type="entry name" value="Adhesion_dom_fimbrial_sf"/>
</dbReference>
<evidence type="ECO:0000256" key="1">
    <source>
        <dbReference type="ARBA" id="ARBA00004561"/>
    </source>
</evidence>
<dbReference type="PANTHER" id="PTHR33420:SF3">
    <property type="entry name" value="FIMBRIAL SUBUNIT ELFA"/>
    <property type="match status" value="1"/>
</dbReference>
<evidence type="ECO:0000256" key="5">
    <source>
        <dbReference type="SAM" id="SignalP"/>
    </source>
</evidence>
<keyword evidence="4" id="KW-0281">Fimbrium</keyword>
<dbReference type="EMBL" id="LPEQ01000057">
    <property type="protein sequence ID" value="KVV49209.1"/>
    <property type="molecule type" value="Genomic_DNA"/>
</dbReference>
<evidence type="ECO:0000256" key="4">
    <source>
        <dbReference type="ARBA" id="ARBA00023263"/>
    </source>
</evidence>
<dbReference type="AlphaFoldDB" id="A0A106DCD1"/>
<feature type="signal peptide" evidence="5">
    <location>
        <begin position="1"/>
        <end position="28"/>
    </location>
</feature>
<keyword evidence="3 5" id="KW-0732">Signal</keyword>
<comment type="subcellular location">
    <subcellularLocation>
        <location evidence="1">Fimbrium</location>
    </subcellularLocation>
</comment>
<dbReference type="SUPFAM" id="SSF49401">
    <property type="entry name" value="Bacterial adhesins"/>
    <property type="match status" value="1"/>
</dbReference>
<accession>A0A106DCD1</accession>
<keyword evidence="7" id="KW-1185">Reference proteome</keyword>
<dbReference type="InterPro" id="IPR008966">
    <property type="entry name" value="Adhesion_dom_sf"/>
</dbReference>
<name>A0A106DCD1_9BURK</name>